<organism evidence="2 3">
    <name type="scientific">Rhizobium helianthi</name>
    <dbReference type="NCBI Taxonomy" id="1132695"/>
    <lineage>
        <taxon>Bacteria</taxon>
        <taxon>Pseudomonadati</taxon>
        <taxon>Pseudomonadota</taxon>
        <taxon>Alphaproteobacteria</taxon>
        <taxon>Hyphomicrobiales</taxon>
        <taxon>Rhizobiaceae</taxon>
        <taxon>Rhizobium/Agrobacterium group</taxon>
        <taxon>Rhizobium</taxon>
    </lineage>
</organism>
<gene>
    <name evidence="2" type="ORF">ACFSE1_08140</name>
</gene>
<dbReference type="RefSeq" id="WP_377399065.1">
    <property type="nucleotide sequence ID" value="NZ_JBHUEQ010000015.1"/>
</dbReference>
<feature type="region of interest" description="Disordered" evidence="1">
    <location>
        <begin position="71"/>
        <end position="93"/>
    </location>
</feature>
<proteinExistence type="predicted"/>
<evidence type="ECO:0000313" key="3">
    <source>
        <dbReference type="Proteomes" id="UP001597322"/>
    </source>
</evidence>
<name>A0ABW4M3B7_9HYPH</name>
<keyword evidence="3" id="KW-1185">Reference proteome</keyword>
<dbReference type="EMBL" id="JBHUEQ010000015">
    <property type="protein sequence ID" value="MFD1745424.1"/>
    <property type="molecule type" value="Genomic_DNA"/>
</dbReference>
<evidence type="ECO:0000256" key="1">
    <source>
        <dbReference type="SAM" id="MobiDB-lite"/>
    </source>
</evidence>
<reference evidence="3" key="1">
    <citation type="journal article" date="2019" name="Int. J. Syst. Evol. Microbiol.">
        <title>The Global Catalogue of Microorganisms (GCM) 10K type strain sequencing project: providing services to taxonomists for standard genome sequencing and annotation.</title>
        <authorList>
            <consortium name="The Broad Institute Genomics Platform"/>
            <consortium name="The Broad Institute Genome Sequencing Center for Infectious Disease"/>
            <person name="Wu L."/>
            <person name="Ma J."/>
        </authorList>
    </citation>
    <scope>NUCLEOTIDE SEQUENCE [LARGE SCALE GENOMIC DNA]</scope>
    <source>
        <strain evidence="3">CG52</strain>
    </source>
</reference>
<comment type="caution">
    <text evidence="2">The sequence shown here is derived from an EMBL/GenBank/DDBJ whole genome shotgun (WGS) entry which is preliminary data.</text>
</comment>
<protein>
    <submittedName>
        <fullName evidence="2">DUF1800 family protein</fullName>
    </submittedName>
</protein>
<dbReference type="Pfam" id="PF08811">
    <property type="entry name" value="DUF1800"/>
    <property type="match status" value="1"/>
</dbReference>
<dbReference type="Proteomes" id="UP001597322">
    <property type="component" value="Unassembled WGS sequence"/>
</dbReference>
<sequence length="467" mass="50960">MANPKDLDAALALWRFGLGAKEGSIALIKEDPRDLLLQEVTEKAVPTPQGGTLRSTQDLLVSLYQFQAEEKARRERPLPTAPAMDPATAQAKPEKRPYLPQQIFLDEVDARFNGTIHEPMIGFGERLAMFWANHFAVATSKGGEVHIAAGAFEREAIRPNLFGSFEDLLLAVETHPAMLVFLDNRQSIGPNSPANRQGKRGLNENLAREIMELHTLGVDGGYTQADVTSLARIITGWTVYRNDNKPGPQGAFSFNANAHEPGDHTVMGITYGQGGVEQGRKVLRDLAHHPATAHHLAFKLARHFVADEPPASLVLLMAAAYTKSSGNLSAVYKAMLSSDLAWQPRLQKMRQPVQYLVALLRSTGLKPKPQQIVSTLRALGQPLWNPSGPNGFADVTDAWASSEGLATRIDAANLFAHQLPGSHDPRSFAADRLGPLLSDDTLQAISRAETRPQGLSLAFLSPEFQRC</sequence>
<accession>A0ABW4M3B7</accession>
<evidence type="ECO:0000313" key="2">
    <source>
        <dbReference type="EMBL" id="MFD1745424.1"/>
    </source>
</evidence>
<dbReference type="InterPro" id="IPR014917">
    <property type="entry name" value="DUF1800"/>
</dbReference>